<protein>
    <submittedName>
        <fullName evidence="2">DUF2269 domain-containing protein</fullName>
    </submittedName>
</protein>
<name>A0A8J7LK93_9RHOB</name>
<reference evidence="2" key="1">
    <citation type="submission" date="2020-10" db="EMBL/GenBank/DDBJ databases">
        <title>Paenihalocynthiibacter styelae gen. nov., sp. nov., isolated from stalked sea squirt Styela clava.</title>
        <authorList>
            <person name="Kim Y.-O."/>
            <person name="Yoon J.-H."/>
        </authorList>
    </citation>
    <scope>NUCLEOTIDE SEQUENCE</scope>
    <source>
        <strain evidence="2">MYP1-1</strain>
    </source>
</reference>
<feature type="transmembrane region" description="Helical" evidence="1">
    <location>
        <begin position="44"/>
        <end position="65"/>
    </location>
</feature>
<accession>A0A8J7LK93</accession>
<keyword evidence="1" id="KW-0472">Membrane</keyword>
<dbReference type="EMBL" id="JADCKQ010000004">
    <property type="protein sequence ID" value="MBI1493475.1"/>
    <property type="molecule type" value="Genomic_DNA"/>
</dbReference>
<feature type="transmembrane region" description="Helical" evidence="1">
    <location>
        <begin position="85"/>
        <end position="108"/>
    </location>
</feature>
<feature type="transmembrane region" description="Helical" evidence="1">
    <location>
        <begin position="6"/>
        <end position="32"/>
    </location>
</feature>
<dbReference type="Pfam" id="PF10027">
    <property type="entry name" value="DUF2269"/>
    <property type="match status" value="1"/>
</dbReference>
<keyword evidence="1" id="KW-1133">Transmembrane helix</keyword>
<evidence type="ECO:0000313" key="3">
    <source>
        <dbReference type="Proteomes" id="UP000640583"/>
    </source>
</evidence>
<dbReference type="RefSeq" id="WP_228848307.1">
    <property type="nucleotide sequence ID" value="NZ_JADCKQ010000004.1"/>
</dbReference>
<gene>
    <name evidence="2" type="ORF">H1D41_07515</name>
</gene>
<dbReference type="Proteomes" id="UP000640583">
    <property type="component" value="Unassembled WGS sequence"/>
</dbReference>
<proteinExistence type="predicted"/>
<evidence type="ECO:0000256" key="1">
    <source>
        <dbReference type="SAM" id="Phobius"/>
    </source>
</evidence>
<evidence type="ECO:0000313" key="2">
    <source>
        <dbReference type="EMBL" id="MBI1493475.1"/>
    </source>
</evidence>
<keyword evidence="1" id="KW-0812">Transmembrane</keyword>
<dbReference type="AlphaFoldDB" id="A0A8J7LK93"/>
<dbReference type="InterPro" id="IPR018729">
    <property type="entry name" value="DUF2269_transmembrane"/>
</dbReference>
<keyword evidence="3" id="KW-1185">Reference proteome</keyword>
<organism evidence="2 3">
    <name type="scientific">Halocynthiibacter styelae</name>
    <dbReference type="NCBI Taxonomy" id="2761955"/>
    <lineage>
        <taxon>Bacteria</taxon>
        <taxon>Pseudomonadati</taxon>
        <taxon>Pseudomonadota</taxon>
        <taxon>Alphaproteobacteria</taxon>
        <taxon>Rhodobacterales</taxon>
        <taxon>Paracoccaceae</taxon>
        <taxon>Halocynthiibacter</taxon>
    </lineage>
</organism>
<sequence length="160" mass="18442">MDWYFIAKYAHILCSTVLFGTGIGTAFQMVWAMHLARKDRVETVHSVASGVVIADWIFTTPAGFLQPATGLWLIWLQGWSLWESWLIVTYLLYIIALICWLPVVHLQIRIRELARDALQNGTPLPGHAWRLYHIWFALGWPAFIALMGVFWLMVTKPVLF</sequence>
<comment type="caution">
    <text evidence="2">The sequence shown here is derived from an EMBL/GenBank/DDBJ whole genome shotgun (WGS) entry which is preliminary data.</text>
</comment>
<feature type="transmembrane region" description="Helical" evidence="1">
    <location>
        <begin position="129"/>
        <end position="154"/>
    </location>
</feature>